<evidence type="ECO:0000256" key="9">
    <source>
        <dbReference type="PROSITE-ProRule" id="PRU01240"/>
    </source>
</evidence>
<dbReference type="InterPro" id="IPR041469">
    <property type="entry name" value="Subtilisin-like_FN3"/>
</dbReference>
<dbReference type="Gene3D" id="3.40.50.200">
    <property type="entry name" value="Peptidase S8/S53 domain"/>
    <property type="match status" value="1"/>
</dbReference>
<keyword evidence="7" id="KW-0325">Glycoprotein</keyword>
<feature type="domain" description="Inhibitor I9" evidence="14">
    <location>
        <begin position="31"/>
        <end position="111"/>
    </location>
</feature>
<dbReference type="Proteomes" id="UP001515500">
    <property type="component" value="Chromosome 6"/>
</dbReference>
<keyword evidence="4 11" id="KW-0732">Signal</keyword>
<dbReference type="PROSITE" id="PS51892">
    <property type="entry name" value="SUBTILASE"/>
    <property type="match status" value="1"/>
</dbReference>
<keyword evidence="6 9" id="KW-0720">Serine protease</keyword>
<dbReference type="GO" id="GO:0004252">
    <property type="term" value="F:serine-type endopeptidase activity"/>
    <property type="evidence" value="ECO:0007669"/>
    <property type="project" value="UniProtKB-UniRule"/>
</dbReference>
<dbReference type="InterPro" id="IPR036852">
    <property type="entry name" value="Peptidase_S8/S53_dom_sf"/>
</dbReference>
<dbReference type="InterPro" id="IPR022398">
    <property type="entry name" value="Peptidase_S8_His-AS"/>
</dbReference>
<sequence length="742" mass="79098">MKLLVILLLFHTTFLMINGQISSITNTHHETYIVHVEKPKNIMLHRSTDLVSWYMSFLPTKTLASGEARIVYAYQTAITGFAAKLTSEEVKAMETKEGFIHATKDRMLYLHTTHINDFLGLNQGTCLQKDTNLGKGLIIGILDTGVLPTHRSFKDSGLPHPPTKWKGHCDFKPTTCNNKLIGARSFQPGNKDLPYDPIGHGTHIASIAAGGFVKDAQVLGNAKGTASGVAPNCHLAIYKVCHSSVCGSSDVLAGIDQAMADGVDVISLSFGGGAVPFYNDAVAIGALAAIEKGIIVTSSAGNSGPAKGTVENDSPWLITVGASTMDRMIRARVKLGNGEELLGESAYHPSGFTYGFLPIVYPGQHGGSRAKACSDGSLSRINVKGMVVLCHNFGENNTVEKGIIVQKAGGVAMILINEKDQNMTTQATAHVLPATHVSYSDSKRILAYVLSKTNPTATIIFDGTLYGISPAPSVASFSSRGPSSVNEGVLKPDIIAPGVNILAAWPSPVGPLSLESPVNSNITSMEFNIVSGTSLASPVIAGVATLLKIAHPDWSPAVIKSAIMTTANTLDRDGFPISDLYSMGAGHINPAKANDPGLVYDIVGDDYIAYLCGLGYTDKQVSAVARRIIDCANIDPINAEELNYPSVSVALGSKAKKTITRSVMNVGESESLYSMQIKRPEGVEVSVYPEKLSFSEMNQTLTFSLYFSSNDVSAMRGSVSEGYLRWVSNKHIVRSPILVTFT</sequence>
<dbReference type="Gene3D" id="3.50.30.30">
    <property type="match status" value="1"/>
</dbReference>
<dbReference type="Pfam" id="PF05922">
    <property type="entry name" value="Inhibitor_I9"/>
    <property type="match status" value="1"/>
</dbReference>
<evidence type="ECO:0000259" key="15">
    <source>
        <dbReference type="Pfam" id="PF17766"/>
    </source>
</evidence>
<dbReference type="Pfam" id="PF02225">
    <property type="entry name" value="PA"/>
    <property type="match status" value="1"/>
</dbReference>
<keyword evidence="3 9" id="KW-0645">Protease</keyword>
<feature type="signal peptide" evidence="11">
    <location>
        <begin position="1"/>
        <end position="19"/>
    </location>
</feature>
<evidence type="ECO:0000256" key="11">
    <source>
        <dbReference type="SAM" id="SignalP"/>
    </source>
</evidence>
<feature type="active site" description="Charge relay system" evidence="8 9">
    <location>
        <position position="143"/>
    </location>
</feature>
<dbReference type="InterPro" id="IPR015500">
    <property type="entry name" value="Peptidase_S8_subtilisin-rel"/>
</dbReference>
<dbReference type="RefSeq" id="XP_039127122.1">
    <property type="nucleotide sequence ID" value="XM_039271188.1"/>
</dbReference>
<feature type="domain" description="Peptidase S8/S53" evidence="12">
    <location>
        <begin position="134"/>
        <end position="572"/>
    </location>
</feature>
<dbReference type="GO" id="GO:0006508">
    <property type="term" value="P:proteolysis"/>
    <property type="evidence" value="ECO:0007669"/>
    <property type="project" value="UniProtKB-KW"/>
</dbReference>
<dbReference type="Pfam" id="PF00082">
    <property type="entry name" value="Peptidase_S8"/>
    <property type="match status" value="1"/>
</dbReference>
<dbReference type="PRINTS" id="PR00723">
    <property type="entry name" value="SUBTILISIN"/>
</dbReference>
<dbReference type="Gene3D" id="3.30.70.80">
    <property type="entry name" value="Peptidase S8 propeptide/proteinase inhibitor I9"/>
    <property type="match status" value="1"/>
</dbReference>
<dbReference type="InterPro" id="IPR023827">
    <property type="entry name" value="Peptidase_S8_Asp-AS"/>
</dbReference>
<evidence type="ECO:0000256" key="3">
    <source>
        <dbReference type="ARBA" id="ARBA00022670"/>
    </source>
</evidence>
<evidence type="ECO:0000256" key="10">
    <source>
        <dbReference type="RuleBase" id="RU003355"/>
    </source>
</evidence>
<feature type="domain" description="Subtilisin-like protease fibronectin type-III" evidence="15">
    <location>
        <begin position="641"/>
        <end position="739"/>
    </location>
</feature>
<evidence type="ECO:0000259" key="14">
    <source>
        <dbReference type="Pfam" id="PF05922"/>
    </source>
</evidence>
<dbReference type="PROSITE" id="PS00136">
    <property type="entry name" value="SUBTILASE_ASP"/>
    <property type="match status" value="1"/>
</dbReference>
<evidence type="ECO:0000256" key="5">
    <source>
        <dbReference type="ARBA" id="ARBA00022801"/>
    </source>
</evidence>
<dbReference type="SUPFAM" id="SSF52743">
    <property type="entry name" value="Subtilisin-like"/>
    <property type="match status" value="1"/>
</dbReference>
<dbReference type="GeneID" id="120263326"/>
<accession>A0AB40BK03</accession>
<comment type="subcellular location">
    <subcellularLocation>
        <location evidence="1">Secreted</location>
    </subcellularLocation>
</comment>
<dbReference type="InterPro" id="IPR010259">
    <property type="entry name" value="S8pro/Inhibitor_I9"/>
</dbReference>
<proteinExistence type="inferred from homology"/>
<feature type="active site" description="Charge relay system" evidence="8 9">
    <location>
        <position position="200"/>
    </location>
</feature>
<evidence type="ECO:0000256" key="4">
    <source>
        <dbReference type="ARBA" id="ARBA00022729"/>
    </source>
</evidence>
<comment type="similarity">
    <text evidence="2 9 10">Belongs to the peptidase S8 family.</text>
</comment>
<dbReference type="InterPro" id="IPR045051">
    <property type="entry name" value="SBT"/>
</dbReference>
<evidence type="ECO:0000313" key="16">
    <source>
        <dbReference type="Proteomes" id="UP001515500"/>
    </source>
</evidence>
<dbReference type="InterPro" id="IPR003137">
    <property type="entry name" value="PA_domain"/>
</dbReference>
<gene>
    <name evidence="17" type="primary">LOC120263326</name>
</gene>
<evidence type="ECO:0000256" key="8">
    <source>
        <dbReference type="PIRSR" id="PIRSR615500-1"/>
    </source>
</evidence>
<evidence type="ECO:0000313" key="17">
    <source>
        <dbReference type="RefSeq" id="XP_039127122.1"/>
    </source>
</evidence>
<feature type="chain" id="PRO_5044332877" evidence="11">
    <location>
        <begin position="20"/>
        <end position="742"/>
    </location>
</feature>
<dbReference type="Gene3D" id="2.60.40.2310">
    <property type="match status" value="1"/>
</dbReference>
<dbReference type="InterPro" id="IPR000209">
    <property type="entry name" value="Peptidase_S8/S53_dom"/>
</dbReference>
<dbReference type="PROSITE" id="PS00138">
    <property type="entry name" value="SUBTILASE_SER"/>
    <property type="match status" value="1"/>
</dbReference>
<dbReference type="CDD" id="cd02120">
    <property type="entry name" value="PA_subtilisin_like"/>
    <property type="match status" value="1"/>
</dbReference>
<dbReference type="FunFam" id="3.50.30.30:FF:000005">
    <property type="entry name" value="subtilisin-like protease SBT1.5"/>
    <property type="match status" value="1"/>
</dbReference>
<evidence type="ECO:0000256" key="2">
    <source>
        <dbReference type="ARBA" id="ARBA00011073"/>
    </source>
</evidence>
<evidence type="ECO:0000256" key="1">
    <source>
        <dbReference type="ARBA" id="ARBA00004613"/>
    </source>
</evidence>
<evidence type="ECO:0000259" key="13">
    <source>
        <dbReference type="Pfam" id="PF02225"/>
    </source>
</evidence>
<keyword evidence="16" id="KW-1185">Reference proteome</keyword>
<dbReference type="PANTHER" id="PTHR10795">
    <property type="entry name" value="PROPROTEIN CONVERTASE SUBTILISIN/KEXIN"/>
    <property type="match status" value="1"/>
</dbReference>
<dbReference type="GO" id="GO:0005576">
    <property type="term" value="C:extracellular region"/>
    <property type="evidence" value="ECO:0007669"/>
    <property type="project" value="UniProtKB-SubCell"/>
</dbReference>
<dbReference type="CDD" id="cd04852">
    <property type="entry name" value="Peptidases_S8_3"/>
    <property type="match status" value="1"/>
</dbReference>
<keyword evidence="5 9" id="KW-0378">Hydrolase</keyword>
<feature type="active site" description="Charge relay system" evidence="8 9">
    <location>
        <position position="534"/>
    </location>
</feature>
<dbReference type="InterPro" id="IPR023828">
    <property type="entry name" value="Peptidase_S8_Ser-AS"/>
</dbReference>
<dbReference type="InterPro" id="IPR034197">
    <property type="entry name" value="Peptidases_S8_3"/>
</dbReference>
<feature type="domain" description="PA" evidence="13">
    <location>
        <begin position="358"/>
        <end position="445"/>
    </location>
</feature>
<organism evidence="16 17">
    <name type="scientific">Dioscorea cayennensis subsp. rotundata</name>
    <name type="common">White Guinea yam</name>
    <name type="synonym">Dioscorea rotundata</name>
    <dbReference type="NCBI Taxonomy" id="55577"/>
    <lineage>
        <taxon>Eukaryota</taxon>
        <taxon>Viridiplantae</taxon>
        <taxon>Streptophyta</taxon>
        <taxon>Embryophyta</taxon>
        <taxon>Tracheophyta</taxon>
        <taxon>Spermatophyta</taxon>
        <taxon>Magnoliopsida</taxon>
        <taxon>Liliopsida</taxon>
        <taxon>Dioscoreales</taxon>
        <taxon>Dioscoreaceae</taxon>
        <taxon>Dioscorea</taxon>
    </lineage>
</organism>
<protein>
    <submittedName>
        <fullName evidence="17">Subtilisin-like protease 4</fullName>
    </submittedName>
</protein>
<evidence type="ECO:0000256" key="6">
    <source>
        <dbReference type="ARBA" id="ARBA00022825"/>
    </source>
</evidence>
<dbReference type="PROSITE" id="PS00137">
    <property type="entry name" value="SUBTILASE_HIS"/>
    <property type="match status" value="1"/>
</dbReference>
<dbReference type="InterPro" id="IPR037045">
    <property type="entry name" value="S8pro/Inhibitor_I9_sf"/>
</dbReference>
<reference evidence="17" key="1">
    <citation type="submission" date="2025-08" db="UniProtKB">
        <authorList>
            <consortium name="RefSeq"/>
        </authorList>
    </citation>
    <scope>IDENTIFICATION</scope>
</reference>
<name>A0AB40BK03_DIOCR</name>
<dbReference type="AlphaFoldDB" id="A0AB40BK03"/>
<evidence type="ECO:0000259" key="12">
    <source>
        <dbReference type="Pfam" id="PF00082"/>
    </source>
</evidence>
<evidence type="ECO:0000256" key="7">
    <source>
        <dbReference type="ARBA" id="ARBA00023180"/>
    </source>
</evidence>
<dbReference type="Pfam" id="PF17766">
    <property type="entry name" value="fn3_6"/>
    <property type="match status" value="1"/>
</dbReference>